<proteinExistence type="predicted"/>
<accession>A0ABP7BAZ8</accession>
<sequence>MLADQRLGDAQRLDQLVHAAVVLAQLQDDGDADRRGQCAQQVAGLGQGVRGSARCGCWGLAFGGVLAVQLDGHGGTPHLVGIFTTNSTVMTSSISRTTTRNVR</sequence>
<name>A0ABP7BAZ8_9PSEU</name>
<evidence type="ECO:0000313" key="2">
    <source>
        <dbReference type="Proteomes" id="UP001500711"/>
    </source>
</evidence>
<evidence type="ECO:0000313" key="1">
    <source>
        <dbReference type="EMBL" id="GAA3652987.1"/>
    </source>
</evidence>
<dbReference type="Proteomes" id="UP001500711">
    <property type="component" value="Unassembled WGS sequence"/>
</dbReference>
<dbReference type="EMBL" id="BAABBE010000012">
    <property type="protein sequence ID" value="GAA3652987.1"/>
    <property type="molecule type" value="Genomic_DNA"/>
</dbReference>
<comment type="caution">
    <text evidence="1">The sequence shown here is derived from an EMBL/GenBank/DDBJ whole genome shotgun (WGS) entry which is preliminary data.</text>
</comment>
<keyword evidence="2" id="KW-1185">Reference proteome</keyword>
<reference evidence="2" key="1">
    <citation type="journal article" date="2019" name="Int. J. Syst. Evol. Microbiol.">
        <title>The Global Catalogue of Microorganisms (GCM) 10K type strain sequencing project: providing services to taxonomists for standard genome sequencing and annotation.</title>
        <authorList>
            <consortium name="The Broad Institute Genomics Platform"/>
            <consortium name="The Broad Institute Genome Sequencing Center for Infectious Disease"/>
            <person name="Wu L."/>
            <person name="Ma J."/>
        </authorList>
    </citation>
    <scope>NUCLEOTIDE SEQUENCE [LARGE SCALE GENOMIC DNA]</scope>
    <source>
        <strain evidence="2">JCM 17494</strain>
    </source>
</reference>
<organism evidence="1 2">
    <name type="scientific">Lentzea roselyniae</name>
    <dbReference type="NCBI Taxonomy" id="531940"/>
    <lineage>
        <taxon>Bacteria</taxon>
        <taxon>Bacillati</taxon>
        <taxon>Actinomycetota</taxon>
        <taxon>Actinomycetes</taxon>
        <taxon>Pseudonocardiales</taxon>
        <taxon>Pseudonocardiaceae</taxon>
        <taxon>Lentzea</taxon>
    </lineage>
</organism>
<gene>
    <name evidence="1" type="ORF">GCM10022267_44110</name>
</gene>
<protein>
    <submittedName>
        <fullName evidence="1">Uncharacterized protein</fullName>
    </submittedName>
</protein>